<feature type="transmembrane region" description="Helical" evidence="5">
    <location>
        <begin position="362"/>
        <end position="385"/>
    </location>
</feature>
<dbReference type="InterPro" id="IPR020846">
    <property type="entry name" value="MFS_dom"/>
</dbReference>
<evidence type="ECO:0000256" key="1">
    <source>
        <dbReference type="ARBA" id="ARBA00004141"/>
    </source>
</evidence>
<feature type="transmembrane region" description="Helical" evidence="5">
    <location>
        <begin position="99"/>
        <end position="115"/>
    </location>
</feature>
<evidence type="ECO:0000313" key="8">
    <source>
        <dbReference type="Proteomes" id="UP000256645"/>
    </source>
</evidence>
<feature type="transmembrane region" description="Helical" evidence="5">
    <location>
        <begin position="160"/>
        <end position="178"/>
    </location>
</feature>
<dbReference type="EMBL" id="PDLM01000002">
    <property type="protein sequence ID" value="RDW84242.1"/>
    <property type="molecule type" value="Genomic_DNA"/>
</dbReference>
<feature type="transmembrane region" description="Helical" evidence="5">
    <location>
        <begin position="283"/>
        <end position="303"/>
    </location>
</feature>
<dbReference type="OrthoDB" id="2585655at2759"/>
<feature type="transmembrane region" description="Helical" evidence="5">
    <location>
        <begin position="323"/>
        <end position="341"/>
    </location>
</feature>
<feature type="domain" description="Major facilitator superfamily (MFS) profile" evidence="6">
    <location>
        <begin position="61"/>
        <end position="470"/>
    </location>
</feature>
<dbReference type="Proteomes" id="UP000256645">
    <property type="component" value="Unassembled WGS sequence"/>
</dbReference>
<evidence type="ECO:0000313" key="7">
    <source>
        <dbReference type="EMBL" id="RDW84242.1"/>
    </source>
</evidence>
<evidence type="ECO:0000256" key="5">
    <source>
        <dbReference type="SAM" id="Phobius"/>
    </source>
</evidence>
<dbReference type="PROSITE" id="PS50850">
    <property type="entry name" value="MFS"/>
    <property type="match status" value="1"/>
</dbReference>
<dbReference type="Pfam" id="PF07690">
    <property type="entry name" value="MFS_1"/>
    <property type="match status" value="1"/>
</dbReference>
<dbReference type="InterPro" id="IPR011701">
    <property type="entry name" value="MFS"/>
</dbReference>
<dbReference type="GO" id="GO:0005886">
    <property type="term" value="C:plasma membrane"/>
    <property type="evidence" value="ECO:0007669"/>
    <property type="project" value="TreeGrafter"/>
</dbReference>
<comment type="caution">
    <text evidence="7">The sequence shown here is derived from an EMBL/GenBank/DDBJ whole genome shotgun (WGS) entry which is preliminary data.</text>
</comment>
<dbReference type="FunFam" id="1.20.1250.20:FF:000318">
    <property type="entry name" value="MFS multidrug transporter, putative"/>
    <property type="match status" value="1"/>
</dbReference>
<keyword evidence="4 5" id="KW-0472">Membrane</keyword>
<reference evidence="7 8" key="1">
    <citation type="journal article" date="2018" name="IMA Fungus">
        <title>IMA Genome-F 9: Draft genome sequence of Annulohypoxylon stygium, Aspergillus mulundensis, Berkeleyomyces basicola (syn. Thielaviopsis basicola), Ceratocystis smalleyi, two Cercospora beticola strains, Coleophoma cylindrospora, Fusarium fracticaudum, Phialophora cf. hyalina, and Morchella septimelata.</title>
        <authorList>
            <person name="Wingfield B.D."/>
            <person name="Bills G.F."/>
            <person name="Dong Y."/>
            <person name="Huang W."/>
            <person name="Nel W.J."/>
            <person name="Swalarsk-Parry B.S."/>
            <person name="Vaghefi N."/>
            <person name="Wilken P.M."/>
            <person name="An Z."/>
            <person name="de Beer Z.W."/>
            <person name="De Vos L."/>
            <person name="Chen L."/>
            <person name="Duong T.A."/>
            <person name="Gao Y."/>
            <person name="Hammerbacher A."/>
            <person name="Kikkert J.R."/>
            <person name="Li Y."/>
            <person name="Li H."/>
            <person name="Li K."/>
            <person name="Li Q."/>
            <person name="Liu X."/>
            <person name="Ma X."/>
            <person name="Naidoo K."/>
            <person name="Pethybridge S.J."/>
            <person name="Sun J."/>
            <person name="Steenkamp E.T."/>
            <person name="van der Nest M.A."/>
            <person name="van Wyk S."/>
            <person name="Wingfield M.J."/>
            <person name="Xiong C."/>
            <person name="Yue Q."/>
            <person name="Zhang X."/>
        </authorList>
    </citation>
    <scope>NUCLEOTIDE SEQUENCE [LARGE SCALE GENOMIC DNA]</scope>
    <source>
        <strain evidence="7 8">BP6252</strain>
    </source>
</reference>
<organism evidence="7 8">
    <name type="scientific">Coleophoma cylindrospora</name>
    <dbReference type="NCBI Taxonomy" id="1849047"/>
    <lineage>
        <taxon>Eukaryota</taxon>
        <taxon>Fungi</taxon>
        <taxon>Dikarya</taxon>
        <taxon>Ascomycota</taxon>
        <taxon>Pezizomycotina</taxon>
        <taxon>Leotiomycetes</taxon>
        <taxon>Helotiales</taxon>
        <taxon>Dermateaceae</taxon>
        <taxon>Coleophoma</taxon>
    </lineage>
</organism>
<dbReference type="GO" id="GO:0022857">
    <property type="term" value="F:transmembrane transporter activity"/>
    <property type="evidence" value="ECO:0007669"/>
    <property type="project" value="InterPro"/>
</dbReference>
<sequence>MTMDGKLEASHVEPDRVELTSLSDAHKQYLLFRHQTLELDPIPDSNDADPYNWPFRKKMINLILVSFHAMMATFTAAAIQSAFEDIAVDLKVSINRASYLTSLAIAILGVAPLIWRPLSERYGRRPVFLLSLIGSLVSNIGCACSPSYSTMGLCRALTAFFISPAVALGSATVTETFFKRDRARYMGIWTVMVTLGVPIAPVIFGFVAYRVGYRWIYWVLACINGVQFVLYLFLGPESRYIRGQERQGLSFKEQYFDFKRIDSRPLKLWEFVSPLTLVTRPCVLIPAASYAMVFLLAGVFIAIEIPQLFVEKFHLNTEQVGLQNISIVIGTLIGEQVGGIMSDRWMWRRQRKIPEATVPAEFRLWLSYPGFLLSICGVIVFLVQIERANDNWNITPLIGAGIAAAGNQAVTTVLITYAVDCYRDEAASVGVFITFMRQIWGFIGPFWYSTYFVPRICTSSYTWQVRSDDC</sequence>
<feature type="transmembrane region" description="Helical" evidence="5">
    <location>
        <begin position="185"/>
        <end position="209"/>
    </location>
</feature>
<feature type="transmembrane region" description="Helical" evidence="5">
    <location>
        <begin position="59"/>
        <end position="79"/>
    </location>
</feature>
<dbReference type="Gene3D" id="1.20.1250.20">
    <property type="entry name" value="MFS general substrate transporter like domains"/>
    <property type="match status" value="1"/>
</dbReference>
<keyword evidence="8" id="KW-1185">Reference proteome</keyword>
<dbReference type="STRING" id="1849047.A0A3D8SD25"/>
<evidence type="ECO:0000256" key="3">
    <source>
        <dbReference type="ARBA" id="ARBA00022989"/>
    </source>
</evidence>
<protein>
    <recommendedName>
        <fullName evidence="6">Major facilitator superfamily (MFS) profile domain-containing protein</fullName>
    </recommendedName>
</protein>
<dbReference type="AlphaFoldDB" id="A0A3D8SD25"/>
<keyword evidence="3 5" id="KW-1133">Transmembrane helix</keyword>
<evidence type="ECO:0000256" key="2">
    <source>
        <dbReference type="ARBA" id="ARBA00022692"/>
    </source>
</evidence>
<evidence type="ECO:0000259" key="6">
    <source>
        <dbReference type="PROSITE" id="PS50850"/>
    </source>
</evidence>
<comment type="subcellular location">
    <subcellularLocation>
        <location evidence="1">Membrane</location>
        <topology evidence="1">Multi-pass membrane protein</topology>
    </subcellularLocation>
</comment>
<feature type="transmembrane region" description="Helical" evidence="5">
    <location>
        <begin position="127"/>
        <end position="148"/>
    </location>
</feature>
<gene>
    <name evidence="7" type="ORF">BP6252_01832</name>
</gene>
<evidence type="ECO:0000256" key="4">
    <source>
        <dbReference type="ARBA" id="ARBA00023136"/>
    </source>
</evidence>
<dbReference type="SUPFAM" id="SSF103473">
    <property type="entry name" value="MFS general substrate transporter"/>
    <property type="match status" value="1"/>
</dbReference>
<feature type="transmembrane region" description="Helical" evidence="5">
    <location>
        <begin position="426"/>
        <end position="448"/>
    </location>
</feature>
<dbReference type="PANTHER" id="PTHR23502">
    <property type="entry name" value="MAJOR FACILITATOR SUPERFAMILY"/>
    <property type="match status" value="1"/>
</dbReference>
<accession>A0A3D8SD25</accession>
<feature type="transmembrane region" description="Helical" evidence="5">
    <location>
        <begin position="215"/>
        <end position="234"/>
    </location>
</feature>
<feature type="transmembrane region" description="Helical" evidence="5">
    <location>
        <begin position="397"/>
        <end position="419"/>
    </location>
</feature>
<name>A0A3D8SD25_9HELO</name>
<proteinExistence type="predicted"/>
<dbReference type="InterPro" id="IPR036259">
    <property type="entry name" value="MFS_trans_sf"/>
</dbReference>
<dbReference type="PANTHER" id="PTHR23502:SF2">
    <property type="entry name" value="TRANSPORTER, PUTATIVE (AFU_ORTHOLOGUE AFUA_2G08910)-RELATED"/>
    <property type="match status" value="1"/>
</dbReference>
<keyword evidence="2 5" id="KW-0812">Transmembrane</keyword>